<accession>A0A9P1J0T2</accession>
<dbReference type="GO" id="GO:0098687">
    <property type="term" value="C:chromosomal region"/>
    <property type="evidence" value="ECO:0007669"/>
    <property type="project" value="UniProtKB-ARBA"/>
</dbReference>
<name>A0A9P1J0T2_9PELO</name>
<dbReference type="AlphaFoldDB" id="A0A9P1J0T2"/>
<dbReference type="Pfam" id="PF00076">
    <property type="entry name" value="RRM_1"/>
    <property type="match status" value="2"/>
</dbReference>
<evidence type="ECO:0000259" key="5">
    <source>
        <dbReference type="PROSITE" id="PS50102"/>
    </source>
</evidence>
<feature type="compositionally biased region" description="Polar residues" evidence="4">
    <location>
        <begin position="349"/>
        <end position="359"/>
    </location>
</feature>
<reference evidence="6" key="1">
    <citation type="submission" date="2022-11" db="EMBL/GenBank/DDBJ databases">
        <authorList>
            <person name="Kikuchi T."/>
        </authorList>
    </citation>
    <scope>NUCLEOTIDE SEQUENCE</scope>
    <source>
        <strain evidence="6">PS1010</strain>
    </source>
</reference>
<dbReference type="PROSITE" id="PS50102">
    <property type="entry name" value="RRM"/>
    <property type="match status" value="2"/>
</dbReference>
<dbReference type="InterPro" id="IPR035979">
    <property type="entry name" value="RBD_domain_sf"/>
</dbReference>
<dbReference type="EMBL" id="CANHGI010000006">
    <property type="protein sequence ID" value="CAI5454582.1"/>
    <property type="molecule type" value="Genomic_DNA"/>
</dbReference>
<evidence type="ECO:0000256" key="2">
    <source>
        <dbReference type="ARBA" id="ARBA00022884"/>
    </source>
</evidence>
<dbReference type="GO" id="GO:0000398">
    <property type="term" value="P:mRNA splicing, via spliceosome"/>
    <property type="evidence" value="ECO:0007669"/>
    <property type="project" value="TreeGrafter"/>
</dbReference>
<dbReference type="FunFam" id="3.30.70.330:FF:000040">
    <property type="entry name" value="Heterogeneous nuclear ribonucleoprotein A2/B1"/>
    <property type="match status" value="1"/>
</dbReference>
<evidence type="ECO:0000256" key="3">
    <source>
        <dbReference type="PROSITE-ProRule" id="PRU00176"/>
    </source>
</evidence>
<feature type="region of interest" description="Disordered" evidence="4">
    <location>
        <begin position="23"/>
        <end position="45"/>
    </location>
</feature>
<dbReference type="InterPro" id="IPR000504">
    <property type="entry name" value="RRM_dom"/>
</dbReference>
<evidence type="ECO:0000256" key="4">
    <source>
        <dbReference type="SAM" id="MobiDB-lite"/>
    </source>
</evidence>
<dbReference type="Gene3D" id="3.30.70.330">
    <property type="match status" value="2"/>
</dbReference>
<feature type="domain" description="RRM" evidence="5">
    <location>
        <begin position="192"/>
        <end position="267"/>
    </location>
</feature>
<dbReference type="OrthoDB" id="6019873at2759"/>
<feature type="compositionally biased region" description="Basic residues" evidence="4">
    <location>
        <begin position="27"/>
        <end position="38"/>
    </location>
</feature>
<dbReference type="Proteomes" id="UP001152747">
    <property type="component" value="Unassembled WGS sequence"/>
</dbReference>
<evidence type="ECO:0000313" key="6">
    <source>
        <dbReference type="EMBL" id="CAI5454582.1"/>
    </source>
</evidence>
<sequence>MYHGSYYPPELAEMIQAGAYQMMTSPHHPHPHNPHHPRGMPPTSAAAAAAAAAAAVAQWNNGYPMIHPLELHQLIRQGMIGAIPQHQDSPPQLRKLFIGGLSHETTDEQLGNYYAQWGPVVDAIVIRDNNTKQSRGFGFVTFASIFSADAAMKDRPHVLGGKTVDSKRAIPREQMSSMIPQPFFECDPAPGCKLLLSGIIPGVHSVDALRIYFETFGTLDQVEILGHPRGFGFVIYEEKESADRCLSHNSGRHIVNERRIDVRVFVKNANGSTYWKRPQQQNNATNNLFEQLSHMNLKDSDGKSGTDTTGNSSTAAETPQNFDEESNYGGTTTEDDCNAFDQEELSDSPIETGSTTQSS</sequence>
<feature type="compositionally biased region" description="Acidic residues" evidence="4">
    <location>
        <begin position="333"/>
        <end position="346"/>
    </location>
</feature>
<feature type="domain" description="RRM" evidence="5">
    <location>
        <begin position="94"/>
        <end position="177"/>
    </location>
</feature>
<dbReference type="SUPFAM" id="SSF54928">
    <property type="entry name" value="RNA-binding domain, RBD"/>
    <property type="match status" value="2"/>
</dbReference>
<comment type="caution">
    <text evidence="6">The sequence shown here is derived from an EMBL/GenBank/DDBJ whole genome shotgun (WGS) entry which is preliminary data.</text>
</comment>
<gene>
    <name evidence="6" type="ORF">CAMP_LOCUS17219</name>
</gene>
<dbReference type="InterPro" id="IPR012677">
    <property type="entry name" value="Nucleotide-bd_a/b_plait_sf"/>
</dbReference>
<dbReference type="PANTHER" id="PTHR48026">
    <property type="entry name" value="HOMOLOGOUS TO DROSOPHILA SQD (SQUID) PROTEIN"/>
    <property type="match status" value="1"/>
</dbReference>
<dbReference type="SMART" id="SM00360">
    <property type="entry name" value="RRM"/>
    <property type="match status" value="2"/>
</dbReference>
<proteinExistence type="predicted"/>
<keyword evidence="1" id="KW-0677">Repeat</keyword>
<dbReference type="PANTHER" id="PTHR48026:SF14">
    <property type="entry name" value="HETEROGENEOUS NUCLEAR RIBONUCLEOPROTEIN A1"/>
    <property type="match status" value="1"/>
</dbReference>
<evidence type="ECO:0000313" key="7">
    <source>
        <dbReference type="Proteomes" id="UP001152747"/>
    </source>
</evidence>
<organism evidence="6 7">
    <name type="scientific">Caenorhabditis angaria</name>
    <dbReference type="NCBI Taxonomy" id="860376"/>
    <lineage>
        <taxon>Eukaryota</taxon>
        <taxon>Metazoa</taxon>
        <taxon>Ecdysozoa</taxon>
        <taxon>Nematoda</taxon>
        <taxon>Chromadorea</taxon>
        <taxon>Rhabditida</taxon>
        <taxon>Rhabditina</taxon>
        <taxon>Rhabditomorpha</taxon>
        <taxon>Rhabditoidea</taxon>
        <taxon>Rhabditidae</taxon>
        <taxon>Peloderinae</taxon>
        <taxon>Caenorhabditis</taxon>
    </lineage>
</organism>
<evidence type="ECO:0000256" key="1">
    <source>
        <dbReference type="ARBA" id="ARBA00022737"/>
    </source>
</evidence>
<protein>
    <recommendedName>
        <fullName evidence="5">RRM domain-containing protein</fullName>
    </recommendedName>
</protein>
<feature type="region of interest" description="Disordered" evidence="4">
    <location>
        <begin position="297"/>
        <end position="359"/>
    </location>
</feature>
<keyword evidence="7" id="KW-1185">Reference proteome</keyword>
<feature type="compositionally biased region" description="Polar residues" evidence="4">
    <location>
        <begin position="305"/>
        <end position="321"/>
    </location>
</feature>
<dbReference type="GO" id="GO:0003730">
    <property type="term" value="F:mRNA 3'-UTR binding"/>
    <property type="evidence" value="ECO:0007669"/>
    <property type="project" value="TreeGrafter"/>
</dbReference>
<dbReference type="GO" id="GO:0071013">
    <property type="term" value="C:catalytic step 2 spliceosome"/>
    <property type="evidence" value="ECO:0007669"/>
    <property type="project" value="TreeGrafter"/>
</dbReference>
<keyword evidence="2 3" id="KW-0694">RNA-binding</keyword>